<sequence>MKLLNQSLKYLSLSILMIVTIWSVIFYLNMLSEIKSSIDEGLENYKRLIILNAAEDSTILTKKYFDESFFTIQEISREQALSTKDRYFDTELYMQDADDQAPEVEPVRMLTTAFEMNGSYYELKVANSMVEEDDLIQELLWDVVWLYVVLILGVVIINNIVLRSLWKPFYDFLQQLKNYRLGRSKQFPEVRTQTREFVDLQEAVNTLLKRSVATFEQQKEFIGNASHELQTPLAVVSNKLELMLEEESLSASQLENIAEIFQTIQQLVRLNKTLLLLSKIDNKQFLENESVAIHEVISVNIEKLIDFSTFINIAVSSSEMEPIAVQMDFSLANIVVANLLKNAIFHNHEKGNVNISLKAGVLSIANTGNPNPLDVEKIFQRFQKFDSNKGAGLGLAIVKAICELYGFEVSYRFENGLHLFEVNFNTN</sequence>
<evidence type="ECO:0000256" key="7">
    <source>
        <dbReference type="ARBA" id="ARBA00022989"/>
    </source>
</evidence>
<evidence type="ECO:0000256" key="3">
    <source>
        <dbReference type="ARBA" id="ARBA00022553"/>
    </source>
</evidence>
<evidence type="ECO:0000256" key="5">
    <source>
        <dbReference type="ARBA" id="ARBA00022692"/>
    </source>
</evidence>
<evidence type="ECO:0000313" key="11">
    <source>
        <dbReference type="Proteomes" id="UP000647133"/>
    </source>
</evidence>
<evidence type="ECO:0000256" key="1">
    <source>
        <dbReference type="ARBA" id="ARBA00000085"/>
    </source>
</evidence>
<feature type="transmembrane region" description="Helical" evidence="8">
    <location>
        <begin position="7"/>
        <end position="28"/>
    </location>
</feature>
<evidence type="ECO:0000256" key="8">
    <source>
        <dbReference type="SAM" id="Phobius"/>
    </source>
</evidence>
<keyword evidence="4" id="KW-0808">Transferase</keyword>
<protein>
    <recommendedName>
        <fullName evidence="2">histidine kinase</fullName>
        <ecNumber evidence="2">2.7.13.3</ecNumber>
    </recommendedName>
</protein>
<dbReference type="EC" id="2.7.13.3" evidence="2"/>
<evidence type="ECO:0000256" key="2">
    <source>
        <dbReference type="ARBA" id="ARBA00012438"/>
    </source>
</evidence>
<keyword evidence="3" id="KW-0597">Phosphoprotein</keyword>
<dbReference type="CDD" id="cd00082">
    <property type="entry name" value="HisKA"/>
    <property type="match status" value="1"/>
</dbReference>
<comment type="caution">
    <text evidence="10">The sequence shown here is derived from an EMBL/GenBank/DDBJ whole genome shotgun (WGS) entry which is preliminary data.</text>
</comment>
<keyword evidence="6 10" id="KW-0418">Kinase</keyword>
<dbReference type="InterPro" id="IPR050428">
    <property type="entry name" value="TCS_sensor_his_kinase"/>
</dbReference>
<name>A0ABR9AF95_9BACT</name>
<dbReference type="PANTHER" id="PTHR45436:SF5">
    <property type="entry name" value="SENSOR HISTIDINE KINASE TRCS"/>
    <property type="match status" value="1"/>
</dbReference>
<comment type="catalytic activity">
    <reaction evidence="1">
        <text>ATP + protein L-histidine = ADP + protein N-phospho-L-histidine.</text>
        <dbReference type="EC" id="2.7.13.3"/>
    </reaction>
</comment>
<dbReference type="Gene3D" id="3.30.565.10">
    <property type="entry name" value="Histidine kinase-like ATPase, C-terminal domain"/>
    <property type="match status" value="1"/>
</dbReference>
<dbReference type="Pfam" id="PF00512">
    <property type="entry name" value="HisKA"/>
    <property type="match status" value="1"/>
</dbReference>
<accession>A0ABR9AF95</accession>
<dbReference type="RefSeq" id="WP_192007108.1">
    <property type="nucleotide sequence ID" value="NZ_JACYTQ010000001.1"/>
</dbReference>
<keyword evidence="11" id="KW-1185">Reference proteome</keyword>
<dbReference type="InterPro" id="IPR036097">
    <property type="entry name" value="HisK_dim/P_sf"/>
</dbReference>
<dbReference type="PANTHER" id="PTHR45436">
    <property type="entry name" value="SENSOR HISTIDINE KINASE YKOH"/>
    <property type="match status" value="1"/>
</dbReference>
<dbReference type="Gene3D" id="1.10.287.130">
    <property type="match status" value="1"/>
</dbReference>
<proteinExistence type="predicted"/>
<feature type="transmembrane region" description="Helical" evidence="8">
    <location>
        <begin position="144"/>
        <end position="162"/>
    </location>
</feature>
<dbReference type="InterPro" id="IPR005467">
    <property type="entry name" value="His_kinase_dom"/>
</dbReference>
<gene>
    <name evidence="10" type="ORF">IFO69_01095</name>
</gene>
<dbReference type="GO" id="GO:0016301">
    <property type="term" value="F:kinase activity"/>
    <property type="evidence" value="ECO:0007669"/>
    <property type="project" value="UniProtKB-KW"/>
</dbReference>
<dbReference type="SMART" id="SM00388">
    <property type="entry name" value="HisKA"/>
    <property type="match status" value="1"/>
</dbReference>
<dbReference type="SUPFAM" id="SSF55874">
    <property type="entry name" value="ATPase domain of HSP90 chaperone/DNA topoisomerase II/histidine kinase"/>
    <property type="match status" value="1"/>
</dbReference>
<dbReference type="SUPFAM" id="SSF47384">
    <property type="entry name" value="Homodimeric domain of signal transducing histidine kinase"/>
    <property type="match status" value="1"/>
</dbReference>
<dbReference type="InterPro" id="IPR003594">
    <property type="entry name" value="HATPase_dom"/>
</dbReference>
<evidence type="ECO:0000313" key="10">
    <source>
        <dbReference type="EMBL" id="MBD8487333.1"/>
    </source>
</evidence>
<dbReference type="SMART" id="SM00387">
    <property type="entry name" value="HATPase_c"/>
    <property type="match status" value="1"/>
</dbReference>
<keyword evidence="7 8" id="KW-1133">Transmembrane helix</keyword>
<dbReference type="CDD" id="cd00075">
    <property type="entry name" value="HATPase"/>
    <property type="match status" value="1"/>
</dbReference>
<organism evidence="10 11">
    <name type="scientific">Echinicola arenosa</name>
    <dbReference type="NCBI Taxonomy" id="2774144"/>
    <lineage>
        <taxon>Bacteria</taxon>
        <taxon>Pseudomonadati</taxon>
        <taxon>Bacteroidota</taxon>
        <taxon>Cytophagia</taxon>
        <taxon>Cytophagales</taxon>
        <taxon>Cyclobacteriaceae</taxon>
        <taxon>Echinicola</taxon>
    </lineage>
</organism>
<dbReference type="InterPro" id="IPR003661">
    <property type="entry name" value="HisK_dim/P_dom"/>
</dbReference>
<dbReference type="Pfam" id="PF02518">
    <property type="entry name" value="HATPase_c"/>
    <property type="match status" value="1"/>
</dbReference>
<evidence type="ECO:0000256" key="4">
    <source>
        <dbReference type="ARBA" id="ARBA00022679"/>
    </source>
</evidence>
<dbReference type="InterPro" id="IPR036890">
    <property type="entry name" value="HATPase_C_sf"/>
</dbReference>
<evidence type="ECO:0000256" key="6">
    <source>
        <dbReference type="ARBA" id="ARBA00022777"/>
    </source>
</evidence>
<dbReference type="Proteomes" id="UP000647133">
    <property type="component" value="Unassembled WGS sequence"/>
</dbReference>
<keyword evidence="8" id="KW-0472">Membrane</keyword>
<keyword evidence="5 8" id="KW-0812">Transmembrane</keyword>
<dbReference type="EMBL" id="JACYTQ010000001">
    <property type="protein sequence ID" value="MBD8487333.1"/>
    <property type="molecule type" value="Genomic_DNA"/>
</dbReference>
<feature type="domain" description="Histidine kinase" evidence="9">
    <location>
        <begin position="224"/>
        <end position="427"/>
    </location>
</feature>
<evidence type="ECO:0000259" key="9">
    <source>
        <dbReference type="PROSITE" id="PS50109"/>
    </source>
</evidence>
<dbReference type="PROSITE" id="PS50109">
    <property type="entry name" value="HIS_KIN"/>
    <property type="match status" value="1"/>
</dbReference>
<reference evidence="10 11" key="1">
    <citation type="submission" date="2020-09" db="EMBL/GenBank/DDBJ databases">
        <title>Echinicola sp. CAU 1574 isolated from sand of Sido Beach.</title>
        <authorList>
            <person name="Kim W."/>
        </authorList>
    </citation>
    <scope>NUCLEOTIDE SEQUENCE [LARGE SCALE GENOMIC DNA]</scope>
    <source>
        <strain evidence="10 11">CAU 1574</strain>
    </source>
</reference>